<evidence type="ECO:0000313" key="2">
    <source>
        <dbReference type="Proteomes" id="UP001148662"/>
    </source>
</evidence>
<name>A0ACC1S0X9_9APHY</name>
<evidence type="ECO:0000313" key="1">
    <source>
        <dbReference type="EMBL" id="KAJ3529708.1"/>
    </source>
</evidence>
<dbReference type="EMBL" id="JANHOG010001927">
    <property type="protein sequence ID" value="KAJ3529708.1"/>
    <property type="molecule type" value="Genomic_DNA"/>
</dbReference>
<sequence length="339" mass="38286">MHFLEEVALKRWGQCVAEPNQAPAVVVEPDPDADLEAEKHDQVAVWNTLLELYLSSPSSALTDKALRLLKSSDLPYDPTHALILCTTREYTPGLVLLWEKMGMYEDVLRFWMDKEKEGISSGASREVVRCLDSYGSSHPHLYPLVLRFLSSSPELLSRHTDDVARILEHIDQEKIIPPLVVVQILSRNGVASIGLVKQWLMARIKEAREEVDMDQKLIDSYRTETATKLKQVKDLSDPEHPRVFHVTQCAACHGQLDLPSIHFMCNHSYHQRCLGEHDTECPNCVRSHSMIREIRRTNEKLADQHDVFLSEVKEGGFAAVAAGFGRGIMNVSRLDDVAA</sequence>
<keyword evidence="2" id="KW-1185">Reference proteome</keyword>
<comment type="caution">
    <text evidence="1">The sequence shown here is derived from an EMBL/GenBank/DDBJ whole genome shotgun (WGS) entry which is preliminary data.</text>
</comment>
<protein>
    <submittedName>
        <fullName evidence="1">Uncharacterized protein</fullName>
    </submittedName>
</protein>
<accession>A0ACC1S0X9</accession>
<organism evidence="1 2">
    <name type="scientific">Phlebia brevispora</name>
    <dbReference type="NCBI Taxonomy" id="194682"/>
    <lineage>
        <taxon>Eukaryota</taxon>
        <taxon>Fungi</taxon>
        <taxon>Dikarya</taxon>
        <taxon>Basidiomycota</taxon>
        <taxon>Agaricomycotina</taxon>
        <taxon>Agaricomycetes</taxon>
        <taxon>Polyporales</taxon>
        <taxon>Meruliaceae</taxon>
        <taxon>Phlebia</taxon>
    </lineage>
</organism>
<reference evidence="1" key="1">
    <citation type="submission" date="2022-07" db="EMBL/GenBank/DDBJ databases">
        <title>Genome Sequence of Phlebia brevispora.</title>
        <authorList>
            <person name="Buettner E."/>
        </authorList>
    </citation>
    <scope>NUCLEOTIDE SEQUENCE</scope>
    <source>
        <strain evidence="1">MPL23</strain>
    </source>
</reference>
<dbReference type="Proteomes" id="UP001148662">
    <property type="component" value="Unassembled WGS sequence"/>
</dbReference>
<proteinExistence type="predicted"/>
<gene>
    <name evidence="1" type="ORF">NM688_g7815</name>
</gene>